<dbReference type="STRING" id="1631249.BQ8794_210109"/>
<keyword evidence="1" id="KW-0472">Membrane</keyword>
<gene>
    <name evidence="2" type="ORF">BQ8794_210109</name>
</gene>
<keyword evidence="1" id="KW-1133">Transmembrane helix</keyword>
<dbReference type="AlphaFoldDB" id="A0A1R3VAP5"/>
<evidence type="ECO:0000256" key="1">
    <source>
        <dbReference type="SAM" id="Phobius"/>
    </source>
</evidence>
<protein>
    <submittedName>
        <fullName evidence="2">Uncharacterized protein</fullName>
    </submittedName>
</protein>
<evidence type="ECO:0000313" key="2">
    <source>
        <dbReference type="EMBL" id="SIT55416.1"/>
    </source>
</evidence>
<dbReference type="RefSeq" id="WP_077377753.1">
    <property type="nucleotide sequence ID" value="NZ_FTPD01000014.1"/>
</dbReference>
<reference evidence="3" key="1">
    <citation type="submission" date="2017-01" db="EMBL/GenBank/DDBJ databases">
        <authorList>
            <person name="Brunel B."/>
        </authorList>
    </citation>
    <scope>NUCLEOTIDE SEQUENCE [LARGE SCALE GENOMIC DNA]</scope>
</reference>
<accession>A0A1R3VAP5</accession>
<evidence type="ECO:0000313" key="3">
    <source>
        <dbReference type="Proteomes" id="UP000188388"/>
    </source>
</evidence>
<feature type="transmembrane region" description="Helical" evidence="1">
    <location>
        <begin position="15"/>
        <end position="34"/>
    </location>
</feature>
<sequence>MNERALAFLKMGGSLPWVQIPPLPPILFALAALVERFRSDRAWRDQEDILPILPPSTVTEIMEKAGRHRDADGNWSQVDLDWLWAECAKRVTGPVPEGST</sequence>
<dbReference type="Proteomes" id="UP000188388">
    <property type="component" value="Unassembled WGS sequence"/>
</dbReference>
<name>A0A1R3VAP5_9HYPH</name>
<organism evidence="2 3">
    <name type="scientific">Mesorhizobium prunaredense</name>
    <dbReference type="NCBI Taxonomy" id="1631249"/>
    <lineage>
        <taxon>Bacteria</taxon>
        <taxon>Pseudomonadati</taxon>
        <taxon>Pseudomonadota</taxon>
        <taxon>Alphaproteobacteria</taxon>
        <taxon>Hyphomicrobiales</taxon>
        <taxon>Phyllobacteriaceae</taxon>
        <taxon>Mesorhizobium</taxon>
    </lineage>
</organism>
<keyword evidence="1" id="KW-0812">Transmembrane</keyword>
<keyword evidence="3" id="KW-1185">Reference proteome</keyword>
<proteinExistence type="predicted"/>
<dbReference type="EMBL" id="FTPD01000014">
    <property type="protein sequence ID" value="SIT55416.1"/>
    <property type="molecule type" value="Genomic_DNA"/>
</dbReference>